<reference evidence="5 6" key="1">
    <citation type="submission" date="2018-01" db="EMBL/GenBank/DDBJ databases">
        <title>Species boundaries and ecological features among Paraburkholderia terrae DSMZ17804T, P. hospita DSMZ17164T and P. caribensis DSMZ13236T.</title>
        <authorList>
            <person name="Pratama A.A."/>
        </authorList>
    </citation>
    <scope>NUCLEOTIDE SEQUENCE [LARGE SCALE GENOMIC DNA]</scope>
    <source>
        <strain evidence="5 6">DSM 17164</strain>
    </source>
</reference>
<dbReference type="PANTHER" id="PTHR33175:SF3">
    <property type="entry name" value="DNA-BINDING PROTEIN HU-BETA"/>
    <property type="match status" value="1"/>
</dbReference>
<dbReference type="SMART" id="SM00411">
    <property type="entry name" value="BHL"/>
    <property type="match status" value="1"/>
</dbReference>
<gene>
    <name evidence="5" type="ORF">C2L64_51310</name>
</gene>
<dbReference type="EMBL" id="CP026109">
    <property type="protein sequence ID" value="AUT76550.1"/>
    <property type="molecule type" value="Genomic_DNA"/>
</dbReference>
<dbReference type="GO" id="GO:0030261">
    <property type="term" value="P:chromosome condensation"/>
    <property type="evidence" value="ECO:0007669"/>
    <property type="project" value="UniProtKB-KW"/>
</dbReference>
<dbReference type="PROSITE" id="PS00045">
    <property type="entry name" value="HISTONE_LIKE"/>
    <property type="match status" value="1"/>
</dbReference>
<evidence type="ECO:0000256" key="4">
    <source>
        <dbReference type="RuleBase" id="RU003939"/>
    </source>
</evidence>
<evidence type="ECO:0000256" key="1">
    <source>
        <dbReference type="ARBA" id="ARBA00010529"/>
    </source>
</evidence>
<keyword evidence="2" id="KW-0226">DNA condensation</keyword>
<accession>A0AAN1JMA4</accession>
<dbReference type="Gene3D" id="4.10.520.10">
    <property type="entry name" value="IHF-like DNA-binding proteins"/>
    <property type="match status" value="1"/>
</dbReference>
<evidence type="ECO:0000313" key="5">
    <source>
        <dbReference type="EMBL" id="AUT76550.1"/>
    </source>
</evidence>
<sequence>MIGAIVDAMTAAITRGETVQPISFGLFFPGARAERTGRNPATGQETTITASRTVKFTAGNALKDAVN</sequence>
<protein>
    <submittedName>
        <fullName evidence="5">HU family DNA-binding protein</fullName>
    </submittedName>
</protein>
<dbReference type="PRINTS" id="PR01727">
    <property type="entry name" value="DNABINDINGHU"/>
</dbReference>
<organism evidence="5 6">
    <name type="scientific">Paraburkholderia hospita</name>
    <dbReference type="NCBI Taxonomy" id="169430"/>
    <lineage>
        <taxon>Bacteria</taxon>
        <taxon>Pseudomonadati</taxon>
        <taxon>Pseudomonadota</taxon>
        <taxon>Betaproteobacteria</taxon>
        <taxon>Burkholderiales</taxon>
        <taxon>Burkholderiaceae</taxon>
        <taxon>Paraburkholderia</taxon>
    </lineage>
</organism>
<dbReference type="InterPro" id="IPR010992">
    <property type="entry name" value="IHF-like_DNA-bd_dom_sf"/>
</dbReference>
<name>A0AAN1JMA4_9BURK</name>
<comment type="similarity">
    <text evidence="1 4">Belongs to the bacterial histone-like protein family.</text>
</comment>
<dbReference type="Pfam" id="PF00216">
    <property type="entry name" value="Bac_DNA_binding"/>
    <property type="match status" value="1"/>
</dbReference>
<dbReference type="GO" id="GO:0003677">
    <property type="term" value="F:DNA binding"/>
    <property type="evidence" value="ECO:0007669"/>
    <property type="project" value="UniProtKB-KW"/>
</dbReference>
<dbReference type="GO" id="GO:0005829">
    <property type="term" value="C:cytosol"/>
    <property type="evidence" value="ECO:0007669"/>
    <property type="project" value="TreeGrafter"/>
</dbReference>
<dbReference type="InterPro" id="IPR000119">
    <property type="entry name" value="Hist_DNA-bd"/>
</dbReference>
<evidence type="ECO:0000256" key="3">
    <source>
        <dbReference type="ARBA" id="ARBA00023125"/>
    </source>
</evidence>
<dbReference type="KEGG" id="phs:C2L64_51310"/>
<keyword evidence="3 5" id="KW-0238">DNA-binding</keyword>
<dbReference type="Proteomes" id="UP000236649">
    <property type="component" value="Chromosome 5"/>
</dbReference>
<proteinExistence type="inferred from homology"/>
<dbReference type="InterPro" id="IPR020816">
    <property type="entry name" value="Histone-like_DNA-bd_CS"/>
</dbReference>
<evidence type="ECO:0000313" key="6">
    <source>
        <dbReference type="Proteomes" id="UP000236649"/>
    </source>
</evidence>
<dbReference type="GeneID" id="55536603"/>
<dbReference type="SUPFAM" id="SSF47729">
    <property type="entry name" value="IHF-like DNA-binding proteins"/>
    <property type="match status" value="1"/>
</dbReference>
<evidence type="ECO:0000256" key="2">
    <source>
        <dbReference type="ARBA" id="ARBA00023067"/>
    </source>
</evidence>
<dbReference type="AlphaFoldDB" id="A0AAN1JMA4"/>
<dbReference type="PANTHER" id="PTHR33175">
    <property type="entry name" value="DNA-BINDING PROTEIN HU"/>
    <property type="match status" value="1"/>
</dbReference>
<dbReference type="GO" id="GO:0030527">
    <property type="term" value="F:structural constituent of chromatin"/>
    <property type="evidence" value="ECO:0007669"/>
    <property type="project" value="InterPro"/>
</dbReference>
<dbReference type="RefSeq" id="WP_090837570.1">
    <property type="nucleotide sequence ID" value="NZ_CADFGJ010000014.1"/>
</dbReference>